<evidence type="ECO:0000313" key="2">
    <source>
        <dbReference type="Proteomes" id="UP000800200"/>
    </source>
</evidence>
<dbReference type="AlphaFoldDB" id="A0A6A6ESV2"/>
<dbReference type="Proteomes" id="UP000800200">
    <property type="component" value="Unassembled WGS sequence"/>
</dbReference>
<dbReference type="EMBL" id="ML994610">
    <property type="protein sequence ID" value="KAF2195227.1"/>
    <property type="molecule type" value="Genomic_DNA"/>
</dbReference>
<evidence type="ECO:0000313" key="1">
    <source>
        <dbReference type="EMBL" id="KAF2195227.1"/>
    </source>
</evidence>
<name>A0A6A6ESV2_9PEZI</name>
<evidence type="ECO:0008006" key="3">
    <source>
        <dbReference type="Google" id="ProtNLM"/>
    </source>
</evidence>
<accession>A0A6A6ESV2</accession>
<reference evidence="1" key="1">
    <citation type="journal article" date="2020" name="Stud. Mycol.">
        <title>101 Dothideomycetes genomes: a test case for predicting lifestyles and emergence of pathogens.</title>
        <authorList>
            <person name="Haridas S."/>
            <person name="Albert R."/>
            <person name="Binder M."/>
            <person name="Bloem J."/>
            <person name="Labutti K."/>
            <person name="Salamov A."/>
            <person name="Andreopoulos B."/>
            <person name="Baker S."/>
            <person name="Barry K."/>
            <person name="Bills G."/>
            <person name="Bluhm B."/>
            <person name="Cannon C."/>
            <person name="Castanera R."/>
            <person name="Culley D."/>
            <person name="Daum C."/>
            <person name="Ezra D."/>
            <person name="Gonzalez J."/>
            <person name="Henrissat B."/>
            <person name="Kuo A."/>
            <person name="Liang C."/>
            <person name="Lipzen A."/>
            <person name="Lutzoni F."/>
            <person name="Magnuson J."/>
            <person name="Mondo S."/>
            <person name="Nolan M."/>
            <person name="Ohm R."/>
            <person name="Pangilinan J."/>
            <person name="Park H.-J."/>
            <person name="Ramirez L."/>
            <person name="Alfaro M."/>
            <person name="Sun H."/>
            <person name="Tritt A."/>
            <person name="Yoshinaga Y."/>
            <person name="Zwiers L.-H."/>
            <person name="Turgeon B."/>
            <person name="Goodwin S."/>
            <person name="Spatafora J."/>
            <person name="Crous P."/>
            <person name="Grigoriev I."/>
        </authorList>
    </citation>
    <scope>NUCLEOTIDE SEQUENCE</scope>
    <source>
        <strain evidence="1">CBS 207.26</strain>
    </source>
</reference>
<dbReference type="OrthoDB" id="3548654at2759"/>
<proteinExistence type="predicted"/>
<sequence length="111" mass="12960">MYGRLEAVLNSTDTDRISRISQKGEYIIALTYILNRSWCSREWVLQEAALSSKPLTMRGSQTFDLRILDYFILIAGKFEKQETNSFRTSRVLKKKGAQMLHNIQNCRKRVL</sequence>
<gene>
    <name evidence="1" type="ORF">K469DRAFT_698794</name>
</gene>
<organism evidence="1 2">
    <name type="scientific">Zopfia rhizophila CBS 207.26</name>
    <dbReference type="NCBI Taxonomy" id="1314779"/>
    <lineage>
        <taxon>Eukaryota</taxon>
        <taxon>Fungi</taxon>
        <taxon>Dikarya</taxon>
        <taxon>Ascomycota</taxon>
        <taxon>Pezizomycotina</taxon>
        <taxon>Dothideomycetes</taxon>
        <taxon>Dothideomycetes incertae sedis</taxon>
        <taxon>Zopfiaceae</taxon>
        <taxon>Zopfia</taxon>
    </lineage>
</organism>
<keyword evidence="2" id="KW-1185">Reference proteome</keyword>
<protein>
    <recommendedName>
        <fullName evidence="3">Heterokaryon incompatibility domain-containing protein</fullName>
    </recommendedName>
</protein>